<evidence type="ECO:0000256" key="1">
    <source>
        <dbReference type="PROSITE-ProRule" id="PRU00169"/>
    </source>
</evidence>
<evidence type="ECO:0000313" key="3">
    <source>
        <dbReference type="EMBL" id="AXI64455.1"/>
    </source>
</evidence>
<evidence type="ECO:0000259" key="2">
    <source>
        <dbReference type="PROSITE" id="PS50110"/>
    </source>
</evidence>
<dbReference type="KEGG" id="pke:DLD99_14545"/>
<dbReference type="AlphaFoldDB" id="A0A345RYT9"/>
<evidence type="ECO:0000313" key="4">
    <source>
        <dbReference type="Proteomes" id="UP000253720"/>
    </source>
</evidence>
<proteinExistence type="predicted"/>
<protein>
    <submittedName>
        <fullName evidence="3">Response regulator</fullName>
    </submittedName>
</protein>
<dbReference type="InterPro" id="IPR011006">
    <property type="entry name" value="CheY-like_superfamily"/>
</dbReference>
<reference evidence="3 4" key="1">
    <citation type="submission" date="2018-05" db="EMBL/GenBank/DDBJ databases">
        <title>Complete genome sequence of Pseudomonas kribbensis 46-2(T).</title>
        <authorList>
            <person name="Jeong H."/>
            <person name="Lee S.-G."/>
            <person name="Rha E."/>
            <person name="Kim H."/>
        </authorList>
    </citation>
    <scope>NUCLEOTIDE SEQUENCE [LARGE SCALE GENOMIC DNA]</scope>
    <source>
        <strain evidence="3 4">46-2</strain>
    </source>
</reference>
<feature type="domain" description="Response regulatory" evidence="2">
    <location>
        <begin position="6"/>
        <end position="138"/>
    </location>
</feature>
<accession>A0A345RYT9</accession>
<dbReference type="SUPFAM" id="SSF52172">
    <property type="entry name" value="CheY-like"/>
    <property type="match status" value="1"/>
</dbReference>
<name>A0A345RYT9_9PSED</name>
<dbReference type="EMBL" id="CP029608">
    <property type="protein sequence ID" value="AXI64455.1"/>
    <property type="molecule type" value="Genomic_DNA"/>
</dbReference>
<dbReference type="InterPro" id="IPR001789">
    <property type="entry name" value="Sig_transdc_resp-reg_receiver"/>
</dbReference>
<dbReference type="Gene3D" id="3.40.50.2300">
    <property type="match status" value="1"/>
</dbReference>
<feature type="modified residue" description="4-aspartylphosphate" evidence="1">
    <location>
        <position position="57"/>
    </location>
</feature>
<keyword evidence="1" id="KW-0597">Phosphoprotein</keyword>
<dbReference type="PROSITE" id="PS50110">
    <property type="entry name" value="RESPONSE_REGULATORY"/>
    <property type="match status" value="1"/>
</dbReference>
<gene>
    <name evidence="3" type="ORF">DLD99_14545</name>
</gene>
<dbReference type="Proteomes" id="UP000253720">
    <property type="component" value="Chromosome"/>
</dbReference>
<keyword evidence="4" id="KW-1185">Reference proteome</keyword>
<dbReference type="GO" id="GO:0000160">
    <property type="term" value="P:phosphorelay signal transduction system"/>
    <property type="evidence" value="ECO:0007669"/>
    <property type="project" value="InterPro"/>
</dbReference>
<dbReference type="Pfam" id="PF00072">
    <property type="entry name" value="Response_reg"/>
    <property type="match status" value="1"/>
</dbReference>
<organism evidence="3 4">
    <name type="scientific">Pseudomonas kribbensis</name>
    <dbReference type="NCBI Taxonomy" id="1628086"/>
    <lineage>
        <taxon>Bacteria</taxon>
        <taxon>Pseudomonadati</taxon>
        <taxon>Pseudomonadota</taxon>
        <taxon>Gammaproteobacteria</taxon>
        <taxon>Pseudomonadales</taxon>
        <taxon>Pseudomonadaceae</taxon>
        <taxon>Pseudomonas</taxon>
    </lineage>
</organism>
<sequence length="162" mass="17923">MDRELVVLIVEDETPKITQIELFLRSLCIPMKIDHAKSVNSALDRLDEGTPDLLLLDMSLPTMDIDIVGGEAGGRPQGSGGIEVLRNMGYANISCPVIVITGYEAFPRQGGNVDLSGIAKELKEEFPTLLRSVLHYNSTYETWKDELRVAFKELEFKGGRGI</sequence>